<evidence type="ECO:0000313" key="3">
    <source>
        <dbReference type="Proteomes" id="UP000266673"/>
    </source>
</evidence>
<dbReference type="EMBL" id="QKWP01004632">
    <property type="protein sequence ID" value="RIB00271.1"/>
    <property type="molecule type" value="Genomic_DNA"/>
</dbReference>
<dbReference type="Gene3D" id="1.10.510.10">
    <property type="entry name" value="Transferase(Phosphotransferase) domain 1"/>
    <property type="match status" value="1"/>
</dbReference>
<dbReference type="GO" id="GO:0005524">
    <property type="term" value="F:ATP binding"/>
    <property type="evidence" value="ECO:0007669"/>
    <property type="project" value="InterPro"/>
</dbReference>
<feature type="domain" description="Protein kinase" evidence="1">
    <location>
        <begin position="10"/>
        <end position="211"/>
    </location>
</feature>
<keyword evidence="3" id="KW-1185">Reference proteome</keyword>
<dbReference type="PROSITE" id="PS50011">
    <property type="entry name" value="PROTEIN_KINASE_DOM"/>
    <property type="match status" value="1"/>
</dbReference>
<evidence type="ECO:0000313" key="2">
    <source>
        <dbReference type="EMBL" id="RIB00271.1"/>
    </source>
</evidence>
<feature type="non-terminal residue" evidence="2">
    <location>
        <position position="1"/>
    </location>
</feature>
<evidence type="ECO:0000259" key="1">
    <source>
        <dbReference type="PROSITE" id="PS50011"/>
    </source>
</evidence>
<dbReference type="PANTHER" id="PTHR44329">
    <property type="entry name" value="SERINE/THREONINE-PROTEIN KINASE TNNI3K-RELATED"/>
    <property type="match status" value="1"/>
</dbReference>
<dbReference type="OrthoDB" id="2414060at2759"/>
<keyword evidence="2" id="KW-0808">Transferase</keyword>
<dbReference type="PANTHER" id="PTHR44329:SF291">
    <property type="entry name" value="PROTEIN KINASE DOMAIN-CONTAINING PROTEIN"/>
    <property type="match status" value="1"/>
</dbReference>
<dbReference type="InterPro" id="IPR001245">
    <property type="entry name" value="Ser-Thr/Tyr_kinase_cat_dom"/>
</dbReference>
<protein>
    <submittedName>
        <fullName evidence="2">Kinase-like domain-containing protein</fullName>
    </submittedName>
</protein>
<dbReference type="STRING" id="44941.A0A397TS61"/>
<proteinExistence type="predicted"/>
<dbReference type="InterPro" id="IPR000719">
    <property type="entry name" value="Prot_kinase_dom"/>
</dbReference>
<accession>A0A397TS61</accession>
<dbReference type="InterPro" id="IPR051681">
    <property type="entry name" value="Ser/Thr_Kinases-Pseudokinases"/>
</dbReference>
<keyword evidence="2" id="KW-0418">Kinase</keyword>
<dbReference type="SUPFAM" id="SSF56112">
    <property type="entry name" value="Protein kinase-like (PK-like)"/>
    <property type="match status" value="1"/>
</dbReference>
<dbReference type="AlphaFoldDB" id="A0A397TS61"/>
<dbReference type="GO" id="GO:0004674">
    <property type="term" value="F:protein serine/threonine kinase activity"/>
    <property type="evidence" value="ECO:0007669"/>
    <property type="project" value="TreeGrafter"/>
</dbReference>
<organism evidence="2 3">
    <name type="scientific">Gigaspora rosea</name>
    <dbReference type="NCBI Taxonomy" id="44941"/>
    <lineage>
        <taxon>Eukaryota</taxon>
        <taxon>Fungi</taxon>
        <taxon>Fungi incertae sedis</taxon>
        <taxon>Mucoromycota</taxon>
        <taxon>Glomeromycotina</taxon>
        <taxon>Glomeromycetes</taxon>
        <taxon>Diversisporales</taxon>
        <taxon>Gigasporaceae</taxon>
        <taxon>Gigaspora</taxon>
    </lineage>
</organism>
<reference evidence="2 3" key="1">
    <citation type="submission" date="2018-06" db="EMBL/GenBank/DDBJ databases">
        <title>Comparative genomics reveals the genomic features of Rhizophagus irregularis, R. cerebriforme, R. diaphanum and Gigaspora rosea, and their symbiotic lifestyle signature.</title>
        <authorList>
            <person name="Morin E."/>
            <person name="San Clemente H."/>
            <person name="Chen E.C.H."/>
            <person name="De La Providencia I."/>
            <person name="Hainaut M."/>
            <person name="Kuo A."/>
            <person name="Kohler A."/>
            <person name="Murat C."/>
            <person name="Tang N."/>
            <person name="Roy S."/>
            <person name="Loubradou J."/>
            <person name="Henrissat B."/>
            <person name="Grigoriev I.V."/>
            <person name="Corradi N."/>
            <person name="Roux C."/>
            <person name="Martin F.M."/>
        </authorList>
    </citation>
    <scope>NUCLEOTIDE SEQUENCE [LARGE SCALE GENOMIC DNA]</scope>
    <source>
        <strain evidence="2 3">DAOM 194757</strain>
    </source>
</reference>
<comment type="caution">
    <text evidence="2">The sequence shown here is derived from an EMBL/GenBank/DDBJ whole genome shotgun (WGS) entry which is preliminary data.</text>
</comment>
<dbReference type="Pfam" id="PF07714">
    <property type="entry name" value="PK_Tyr_Ser-Thr"/>
    <property type="match status" value="1"/>
</dbReference>
<dbReference type="Proteomes" id="UP000266673">
    <property type="component" value="Unassembled WGS sequence"/>
</dbReference>
<sequence length="211" mass="24224">TIEWIPFSKFTNIKYLAKGGFGTVFKAVWIDGYIIGFDYQKNIWKRRAQIDVCLKSLDNSKDIKKEFLEEVKNQHNHEGNSAIAIYGITKNPKDSNYMMVMEYAKQGSLRKLLDSKYSKLDWTSKIANLYYIASGLNKIHESKLVHKDFYSGNIVNKNMFSSYITDFGLCKPVLQDSSSKALFGVLLYIAPEVLYAHGNKYTQKSDIYSFG</sequence>
<name>A0A397TS61_9GLOM</name>
<gene>
    <name evidence="2" type="ORF">C2G38_2306522</name>
</gene>
<dbReference type="InterPro" id="IPR011009">
    <property type="entry name" value="Kinase-like_dom_sf"/>
</dbReference>